<organism evidence="2 3">
    <name type="scientific">Polyangium jinanense</name>
    <dbReference type="NCBI Taxonomy" id="2829994"/>
    <lineage>
        <taxon>Bacteria</taxon>
        <taxon>Pseudomonadati</taxon>
        <taxon>Myxococcota</taxon>
        <taxon>Polyangia</taxon>
        <taxon>Polyangiales</taxon>
        <taxon>Polyangiaceae</taxon>
        <taxon>Polyangium</taxon>
    </lineage>
</organism>
<feature type="domain" description="SnoaL-like" evidence="1">
    <location>
        <begin position="72"/>
        <end position="181"/>
    </location>
</feature>
<name>A0A9X4AT09_9BACT</name>
<dbReference type="SUPFAM" id="SSF54427">
    <property type="entry name" value="NTF2-like"/>
    <property type="match status" value="1"/>
</dbReference>
<gene>
    <name evidence="2" type="ORF">KEG57_14365</name>
</gene>
<dbReference type="Proteomes" id="UP001151081">
    <property type="component" value="Unassembled WGS sequence"/>
</dbReference>
<dbReference type="CDD" id="cd00531">
    <property type="entry name" value="NTF2_like"/>
    <property type="match status" value="1"/>
</dbReference>
<reference evidence="2 3" key="1">
    <citation type="submission" date="2021-04" db="EMBL/GenBank/DDBJ databases">
        <title>Genome analysis of Polyangium sp.</title>
        <authorList>
            <person name="Li Y."/>
            <person name="Wang J."/>
        </authorList>
    </citation>
    <scope>NUCLEOTIDE SEQUENCE [LARGE SCALE GENOMIC DNA]</scope>
    <source>
        <strain evidence="2 3">SDU14</strain>
    </source>
</reference>
<comment type="caution">
    <text evidence="2">The sequence shown here is derived from an EMBL/GenBank/DDBJ whole genome shotgun (WGS) entry which is preliminary data.</text>
</comment>
<evidence type="ECO:0000313" key="2">
    <source>
        <dbReference type="EMBL" id="MDC3981695.1"/>
    </source>
</evidence>
<dbReference type="AlphaFoldDB" id="A0A9X4AT09"/>
<dbReference type="RefSeq" id="WP_272420363.1">
    <property type="nucleotide sequence ID" value="NZ_JAGTJJ010000005.1"/>
</dbReference>
<accession>A0A9X4AT09</accession>
<dbReference type="EMBL" id="JAGTJJ010000005">
    <property type="protein sequence ID" value="MDC3981695.1"/>
    <property type="molecule type" value="Genomic_DNA"/>
</dbReference>
<dbReference type="InterPro" id="IPR037401">
    <property type="entry name" value="SnoaL-like"/>
</dbReference>
<dbReference type="Pfam" id="PF13577">
    <property type="entry name" value="SnoaL_4"/>
    <property type="match status" value="1"/>
</dbReference>
<keyword evidence="3" id="KW-1185">Reference proteome</keyword>
<evidence type="ECO:0000313" key="3">
    <source>
        <dbReference type="Proteomes" id="UP001151081"/>
    </source>
</evidence>
<protein>
    <submittedName>
        <fullName evidence="2">Nuclear transport factor 2 family protein</fullName>
    </submittedName>
</protein>
<dbReference type="Gene3D" id="3.10.450.50">
    <property type="match status" value="1"/>
</dbReference>
<sequence>MTKTSFASVSRRAKVAALTVTAGAAAMMLTGFISYPTNGWKAVAELEIAKLPVCYALGTDAIGRGDLQGGKNTYATCFTSDAELAVYFPGTPTNGPPSSTATGTDDWADFVEGVFTSSGYTSTQHLMGSISINVIDDDDATMTSYLHATHVLADGTIDVANGTYEDEVIRVNGAWKIKKRTLKLITFLNLGTPAP</sequence>
<evidence type="ECO:0000259" key="1">
    <source>
        <dbReference type="Pfam" id="PF13577"/>
    </source>
</evidence>
<dbReference type="InterPro" id="IPR032710">
    <property type="entry name" value="NTF2-like_dom_sf"/>
</dbReference>
<proteinExistence type="predicted"/>